<dbReference type="GO" id="GO:0005764">
    <property type="term" value="C:lysosome"/>
    <property type="evidence" value="ECO:0007669"/>
    <property type="project" value="TreeGrafter"/>
</dbReference>
<dbReference type="SMART" id="SM00458">
    <property type="entry name" value="RICIN"/>
    <property type="match status" value="1"/>
</dbReference>
<evidence type="ECO:0000256" key="1">
    <source>
        <dbReference type="ARBA" id="ARBA00005637"/>
    </source>
</evidence>
<dbReference type="GO" id="GO:0006683">
    <property type="term" value="P:galactosylceramide catabolic process"/>
    <property type="evidence" value="ECO:0007669"/>
    <property type="project" value="InterPro"/>
</dbReference>
<comment type="similarity">
    <text evidence="1">Belongs to the glycosyl hydrolase 59 family.</text>
</comment>
<accession>A0A1C6U808</accession>
<dbReference type="InterPro" id="IPR049162">
    <property type="entry name" value="GH59_C"/>
</dbReference>
<evidence type="ECO:0000256" key="2">
    <source>
        <dbReference type="ARBA" id="ARBA00012657"/>
    </source>
</evidence>
<dbReference type="GO" id="GO:0004336">
    <property type="term" value="F:galactosylceramidase activity"/>
    <property type="evidence" value="ECO:0007669"/>
    <property type="project" value="UniProtKB-EC"/>
</dbReference>
<dbReference type="EC" id="3.2.1.46" evidence="2"/>
<evidence type="ECO:0000256" key="5">
    <source>
        <dbReference type="ARBA" id="ARBA00033098"/>
    </source>
</evidence>
<dbReference type="Gene3D" id="2.80.10.50">
    <property type="match status" value="1"/>
</dbReference>
<protein>
    <recommendedName>
        <fullName evidence="2">galactosylceramidase</fullName>
        <ecNumber evidence="2">3.2.1.46</ecNumber>
    </recommendedName>
    <alternativeName>
        <fullName evidence="5">Galactosylceramidase</fullName>
    </alternativeName>
</protein>
<dbReference type="SUPFAM" id="SSF50370">
    <property type="entry name" value="Ricin B-like lectins"/>
    <property type="match status" value="1"/>
</dbReference>
<dbReference type="InterPro" id="IPR017853">
    <property type="entry name" value="GH"/>
</dbReference>
<dbReference type="Pfam" id="PF00652">
    <property type="entry name" value="Ricin_B_lectin"/>
    <property type="match status" value="1"/>
</dbReference>
<dbReference type="PRINTS" id="PR00850">
    <property type="entry name" value="GLHYDRLASE59"/>
</dbReference>
<dbReference type="PANTHER" id="PTHR15172">
    <property type="entry name" value="GALACTOCEREBROSIDASE"/>
    <property type="match status" value="1"/>
</dbReference>
<evidence type="ECO:0000256" key="3">
    <source>
        <dbReference type="ARBA" id="ARBA00022919"/>
    </source>
</evidence>
<keyword evidence="4" id="KW-0442">Lipid degradation</keyword>
<keyword evidence="3" id="KW-0443">Lipid metabolism</keyword>
<keyword evidence="7" id="KW-0378">Hydrolase</keyword>
<dbReference type="InterPro" id="IPR001286">
    <property type="entry name" value="Glyco_hydro_59"/>
</dbReference>
<dbReference type="Gene3D" id="3.20.20.80">
    <property type="entry name" value="Glycosidases"/>
    <property type="match status" value="1"/>
</dbReference>
<evidence type="ECO:0000313" key="8">
    <source>
        <dbReference type="Proteomes" id="UP000198605"/>
    </source>
</evidence>
<dbReference type="GO" id="GO:0016020">
    <property type="term" value="C:membrane"/>
    <property type="evidence" value="ECO:0007669"/>
    <property type="project" value="GOC"/>
</dbReference>
<dbReference type="PROSITE" id="PS50231">
    <property type="entry name" value="RICIN_B_LECTIN"/>
    <property type="match status" value="1"/>
</dbReference>
<reference evidence="8" key="1">
    <citation type="submission" date="2016-06" db="EMBL/GenBank/DDBJ databases">
        <authorList>
            <person name="Varghese N."/>
            <person name="Submissions Spin"/>
        </authorList>
    </citation>
    <scope>NUCLEOTIDE SEQUENCE [LARGE SCALE GENOMIC DNA]</scope>
    <source>
        <strain evidence="8">DSM 44151</strain>
    </source>
</reference>
<sequence>MRSHRGGALRRLVTAQLTRGRTITLALVMVIVAATTGTFVTASPAEAATAITINGSSGGRVFDGVGAISGGGGNSRLLIDYPEPQRTQLLDYLFKPGYGAAVQLLKLEIGGDTNTTSGAEPSHEHTRGVVNCDRGYQWWLAEQARARNPGVKLVGLTWGAPGWIGSDFWTTDSINYLLHWLGCATSHGLTVDYLGGWNEKGFNATWYKNLRAALDAGGYSAVKIVASDDFGWGAADEALRDPAFGRAVAVFGSHYVCGYRSAQTDCPSSSNAVNSGKPLWASENGSDDYNAGANALARGINRGYLDGKMTAYINWPIIAAITPNIPWATMGVAVAPQPWSGYYSIGKNAWVMAQTTQFTAPGWRYLDSSSGYLGGNRNNGSYVSLRSPTGSDYSTIIETMDATSAQTLNLTVTGGLSQGTVHVWSTNVRSNNPADHFVRGADLTPSGGAMSLTVQPGYVYSITTTTGQGKGTATSPAQGTLPLPYSDTFDSYPVAREARYLMDAQGSFEIVTCGGGRSGRCVRQMSEQAPIKWTSQLAEPYTLLGDLSWTNYTVSSDVMLEKTGYAQLIGRAAAYQFQSPANLNGYYLRVNSSGSWSILSNNTSGQVQTLASGTVAALGTGRWHTLALKFSGATITASIDGTTVGTVTDYTSGAGQVGYATGQGITAQFDNLTVTPGSGGTGGSSGVLRGVGSGRCLDVPNASQTDGTLLNIWDCNGGSNQQWTATASNQLIVYGNKCLDVPGHATSAGTRVQIWTCNGGTNQQWRLNADGTVVGVESGLCLDVTNAATSNGSPVAIWTCNGGDNQRWTRS</sequence>
<dbReference type="Proteomes" id="UP000198605">
    <property type="component" value="Unassembled WGS sequence"/>
</dbReference>
<feature type="domain" description="Ricin B lectin" evidence="6">
    <location>
        <begin position="685"/>
        <end position="811"/>
    </location>
</feature>
<dbReference type="SUPFAM" id="SSF49899">
    <property type="entry name" value="Concanavalin A-like lectins/glucanases"/>
    <property type="match status" value="1"/>
</dbReference>
<dbReference type="EMBL" id="FMIB01000002">
    <property type="protein sequence ID" value="SCL50235.1"/>
    <property type="molecule type" value="Genomic_DNA"/>
</dbReference>
<keyword evidence="3" id="KW-0746">Sphingolipid metabolism</keyword>
<dbReference type="Pfam" id="PF02057">
    <property type="entry name" value="Glyco_hydro_59"/>
    <property type="match status" value="1"/>
</dbReference>
<gene>
    <name evidence="7" type="ORF">GA0070603_0938</name>
</gene>
<dbReference type="InterPro" id="IPR013785">
    <property type="entry name" value="Aldolase_TIM"/>
</dbReference>
<evidence type="ECO:0000256" key="4">
    <source>
        <dbReference type="ARBA" id="ARBA00022963"/>
    </source>
</evidence>
<dbReference type="InterPro" id="IPR000772">
    <property type="entry name" value="Ricin_B_lectin"/>
</dbReference>
<dbReference type="SUPFAM" id="SSF51445">
    <property type="entry name" value="(Trans)glycosidases"/>
    <property type="match status" value="1"/>
</dbReference>
<dbReference type="Gene3D" id="2.60.120.560">
    <property type="entry name" value="Exo-inulinase, domain 1"/>
    <property type="match status" value="1"/>
</dbReference>
<proteinExistence type="inferred from homology"/>
<organism evidence="7 8">
    <name type="scientific">Micromonospora chersina</name>
    <dbReference type="NCBI Taxonomy" id="47854"/>
    <lineage>
        <taxon>Bacteria</taxon>
        <taxon>Bacillati</taxon>
        <taxon>Actinomycetota</taxon>
        <taxon>Actinomycetes</taxon>
        <taxon>Micromonosporales</taxon>
        <taxon>Micromonosporaceae</taxon>
        <taxon>Micromonospora</taxon>
    </lineage>
</organism>
<keyword evidence="8" id="KW-1185">Reference proteome</keyword>
<dbReference type="STRING" id="47854.GA0070603_0938"/>
<evidence type="ECO:0000313" key="7">
    <source>
        <dbReference type="EMBL" id="SCL50235.1"/>
    </source>
</evidence>
<dbReference type="AlphaFoldDB" id="A0A1C6U808"/>
<dbReference type="PANTHER" id="PTHR15172:SF1">
    <property type="entry name" value="GALACTOCEREBROSIDASE"/>
    <property type="match status" value="1"/>
</dbReference>
<dbReference type="Pfam" id="PF21708">
    <property type="entry name" value="Glyco_hydro_59_C"/>
    <property type="match status" value="1"/>
</dbReference>
<dbReference type="InterPro" id="IPR035992">
    <property type="entry name" value="Ricin_B-like_lectins"/>
</dbReference>
<evidence type="ECO:0000259" key="6">
    <source>
        <dbReference type="SMART" id="SM00458"/>
    </source>
</evidence>
<name>A0A1C6U808_9ACTN</name>
<dbReference type="InterPro" id="IPR049161">
    <property type="entry name" value="GH59_cat"/>
</dbReference>
<dbReference type="Gene3D" id="3.20.20.70">
    <property type="entry name" value="Aldolase class I"/>
    <property type="match status" value="1"/>
</dbReference>
<dbReference type="InterPro" id="IPR013320">
    <property type="entry name" value="ConA-like_dom_sf"/>
</dbReference>
<dbReference type="CDD" id="cd23418">
    <property type="entry name" value="beta-trefoil_Ricin_XLN-like"/>
    <property type="match status" value="1"/>
</dbReference>